<feature type="compositionally biased region" description="Low complexity" evidence="1">
    <location>
        <begin position="1"/>
        <end position="10"/>
    </location>
</feature>
<feature type="domain" description="Asd-4/GZF3-like helical region" evidence="2">
    <location>
        <begin position="447"/>
        <end position="480"/>
    </location>
</feature>
<dbReference type="AlphaFoldDB" id="A0A0C3KM82"/>
<evidence type="ECO:0000313" key="3">
    <source>
        <dbReference type="EMBL" id="KIO22463.1"/>
    </source>
</evidence>
<feature type="compositionally biased region" description="Low complexity" evidence="1">
    <location>
        <begin position="247"/>
        <end position="261"/>
    </location>
</feature>
<feature type="region of interest" description="Disordered" evidence="1">
    <location>
        <begin position="308"/>
        <end position="336"/>
    </location>
</feature>
<feature type="compositionally biased region" description="Low complexity" evidence="1">
    <location>
        <begin position="93"/>
        <end position="102"/>
    </location>
</feature>
<feature type="compositionally biased region" description="Low complexity" evidence="1">
    <location>
        <begin position="494"/>
        <end position="511"/>
    </location>
</feature>
<feature type="compositionally biased region" description="Low complexity" evidence="1">
    <location>
        <begin position="412"/>
        <end position="439"/>
    </location>
</feature>
<dbReference type="EMBL" id="KN823109">
    <property type="protein sequence ID" value="KIO22463.1"/>
    <property type="molecule type" value="Genomic_DNA"/>
</dbReference>
<reference evidence="4" key="2">
    <citation type="submission" date="2015-01" db="EMBL/GenBank/DDBJ databases">
        <title>Evolutionary Origins and Diversification of the Mycorrhizal Mutualists.</title>
        <authorList>
            <consortium name="DOE Joint Genome Institute"/>
            <consortium name="Mycorrhizal Genomics Consortium"/>
            <person name="Kohler A."/>
            <person name="Kuo A."/>
            <person name="Nagy L.G."/>
            <person name="Floudas D."/>
            <person name="Copeland A."/>
            <person name="Barry K.W."/>
            <person name="Cichocki N."/>
            <person name="Veneault-Fourrey C."/>
            <person name="LaButti K."/>
            <person name="Lindquist E.A."/>
            <person name="Lipzen A."/>
            <person name="Lundell T."/>
            <person name="Morin E."/>
            <person name="Murat C."/>
            <person name="Riley R."/>
            <person name="Ohm R."/>
            <person name="Sun H."/>
            <person name="Tunlid A."/>
            <person name="Henrissat B."/>
            <person name="Grigoriev I.V."/>
            <person name="Hibbett D.S."/>
            <person name="Martin F."/>
        </authorList>
    </citation>
    <scope>NUCLEOTIDE SEQUENCE [LARGE SCALE GENOMIC DNA]</scope>
    <source>
        <strain evidence="4">MUT 4182</strain>
    </source>
</reference>
<feature type="compositionally biased region" description="Polar residues" evidence="1">
    <location>
        <begin position="223"/>
        <end position="246"/>
    </location>
</feature>
<dbReference type="OrthoDB" id="3222060at2759"/>
<feature type="compositionally biased region" description="Polar residues" evidence="1">
    <location>
        <begin position="58"/>
        <end position="77"/>
    </location>
</feature>
<dbReference type="Pfam" id="PF25026">
    <property type="entry name" value="Asd-4"/>
    <property type="match status" value="1"/>
</dbReference>
<name>A0A0C3KM82_9AGAM</name>
<dbReference type="HOGENOM" id="CLU_416302_0_0_1"/>
<keyword evidence="4" id="KW-1185">Reference proteome</keyword>
<feature type="region of interest" description="Disordered" evidence="1">
    <location>
        <begin position="412"/>
        <end position="446"/>
    </location>
</feature>
<feature type="compositionally biased region" description="Low complexity" evidence="1">
    <location>
        <begin position="125"/>
        <end position="143"/>
    </location>
</feature>
<dbReference type="InterPro" id="IPR056998">
    <property type="entry name" value="Asd-4/GZF3_helical"/>
</dbReference>
<protein>
    <recommendedName>
        <fullName evidence="2">Asd-4/GZF3-like helical region domain-containing protein</fullName>
    </recommendedName>
</protein>
<evidence type="ECO:0000256" key="1">
    <source>
        <dbReference type="SAM" id="MobiDB-lite"/>
    </source>
</evidence>
<accession>A0A0C3KM82</accession>
<evidence type="ECO:0000313" key="4">
    <source>
        <dbReference type="Proteomes" id="UP000054248"/>
    </source>
</evidence>
<feature type="region of interest" description="Disordered" evidence="1">
    <location>
        <begin position="482"/>
        <end position="522"/>
    </location>
</feature>
<feature type="compositionally biased region" description="Basic and acidic residues" evidence="1">
    <location>
        <begin position="47"/>
        <end position="57"/>
    </location>
</feature>
<dbReference type="Proteomes" id="UP000054248">
    <property type="component" value="Unassembled WGS sequence"/>
</dbReference>
<evidence type="ECO:0000259" key="2">
    <source>
        <dbReference type="Pfam" id="PF25026"/>
    </source>
</evidence>
<proteinExistence type="predicted"/>
<sequence>MTSSASPRLPLLHRPHLTSTTASHTHPISSPAYYRTLPPLQLPPSPHSKDLDDHFIEQRSTQSRSPSATATANSEASVTPEPSKRPLSPTPTPSTTSTRLPSAFERSRSPPAGTSPATTIPPPLTTTSTSSATATTITTTTTIGLKRPRSPSLIGNPAFNTSTQPFFATAQEPPRKMSRFTGPTTDAWQGQHPHHPAMQDRVVLPPLSTAVDNGLTPSRRASMVSSPTSYTTTAQGGSYAFTNNYESQRPQQGSGSMSSPSLNNVNGDHGPHPYRRPSMVGRSQSTMITARTPASPMSQDIHQAPRLTSAYSDPNTTTTASMSWNIPPPSNSSDRPTTATYNAYGDYGAAGTYDASAGLNGEGTPQSPSFAFTSNGFAAAAAAQPGMYALNNTSARAPAHHHAHHPSFSLAAQLSASSQSTPTPSSTSSSTLINSEQSQNHTSTPIEEEMAQLRTKVRELEFVNDLVQLRVVELENEKAKLLGQSGSPGSDKGSSTAGSPSSRSTSTLVHSTDADPDFQSSWQKRTDARVKRFCSLNRAGNALCAWHDSRRERRAYPPRMAPPGTLNCGCTYEEALFEESLSRHKVGSYLPGEMVRMDPALRNPLLALLQWRYGYKDGDFERDPSNGRWVEGEGEHVWQQKASSGGSSSRRKQSDPETT</sequence>
<feature type="region of interest" description="Disordered" evidence="1">
    <location>
        <begin position="624"/>
        <end position="659"/>
    </location>
</feature>
<feature type="region of interest" description="Disordered" evidence="1">
    <location>
        <begin position="1"/>
        <end position="164"/>
    </location>
</feature>
<dbReference type="STRING" id="1051891.A0A0C3KM82"/>
<feature type="region of interest" description="Disordered" evidence="1">
    <location>
        <begin position="212"/>
        <end position="282"/>
    </location>
</feature>
<feature type="compositionally biased region" description="Basic and acidic residues" evidence="1">
    <location>
        <begin position="624"/>
        <end position="638"/>
    </location>
</feature>
<organism evidence="3 4">
    <name type="scientific">Tulasnella calospora MUT 4182</name>
    <dbReference type="NCBI Taxonomy" id="1051891"/>
    <lineage>
        <taxon>Eukaryota</taxon>
        <taxon>Fungi</taxon>
        <taxon>Dikarya</taxon>
        <taxon>Basidiomycota</taxon>
        <taxon>Agaricomycotina</taxon>
        <taxon>Agaricomycetes</taxon>
        <taxon>Cantharellales</taxon>
        <taxon>Tulasnellaceae</taxon>
        <taxon>Tulasnella</taxon>
    </lineage>
</organism>
<reference evidence="3 4" key="1">
    <citation type="submission" date="2014-04" db="EMBL/GenBank/DDBJ databases">
        <authorList>
            <consortium name="DOE Joint Genome Institute"/>
            <person name="Kuo A."/>
            <person name="Girlanda M."/>
            <person name="Perotto S."/>
            <person name="Kohler A."/>
            <person name="Nagy L.G."/>
            <person name="Floudas D."/>
            <person name="Copeland A."/>
            <person name="Barry K.W."/>
            <person name="Cichocki N."/>
            <person name="Veneault-Fourrey C."/>
            <person name="LaButti K."/>
            <person name="Lindquist E.A."/>
            <person name="Lipzen A."/>
            <person name="Lundell T."/>
            <person name="Morin E."/>
            <person name="Murat C."/>
            <person name="Sun H."/>
            <person name="Tunlid A."/>
            <person name="Henrissat B."/>
            <person name="Grigoriev I.V."/>
            <person name="Hibbett D.S."/>
            <person name="Martin F."/>
            <person name="Nordberg H.P."/>
            <person name="Cantor M.N."/>
            <person name="Hua S.X."/>
        </authorList>
    </citation>
    <scope>NUCLEOTIDE SEQUENCE [LARGE SCALE GENOMIC DNA]</scope>
    <source>
        <strain evidence="3 4">MUT 4182</strain>
    </source>
</reference>
<gene>
    <name evidence="3" type="ORF">M407DRAFT_245175</name>
</gene>
<feature type="compositionally biased region" description="Polar residues" evidence="1">
    <location>
        <begin position="309"/>
        <end position="324"/>
    </location>
</feature>